<evidence type="ECO:0000256" key="3">
    <source>
        <dbReference type="PIRSR" id="PIRSR001221-1"/>
    </source>
</evidence>
<dbReference type="PIRSF" id="PIRSF001221">
    <property type="entry name" value="Amidase_fungi"/>
    <property type="match status" value="1"/>
</dbReference>
<feature type="active site" description="Charge relay system" evidence="3">
    <location>
        <position position="153"/>
    </location>
</feature>
<keyword evidence="2" id="KW-0378">Hydrolase</keyword>
<gene>
    <name evidence="7" type="ORF">ECRASSUSDP1_LOCUS3050</name>
</gene>
<dbReference type="InterPro" id="IPR036928">
    <property type="entry name" value="AS_sf"/>
</dbReference>
<dbReference type="PANTHER" id="PTHR45847:SF6">
    <property type="entry name" value="FATTY ACID AMIDE HYDROLASE"/>
    <property type="match status" value="1"/>
</dbReference>
<dbReference type="GO" id="GO:0009062">
    <property type="term" value="P:fatty acid catabolic process"/>
    <property type="evidence" value="ECO:0007669"/>
    <property type="project" value="TreeGrafter"/>
</dbReference>
<evidence type="ECO:0000313" key="8">
    <source>
        <dbReference type="Proteomes" id="UP001295684"/>
    </source>
</evidence>
<dbReference type="Gene3D" id="3.90.1300.10">
    <property type="entry name" value="Amidase signature (AS) domain"/>
    <property type="match status" value="1"/>
</dbReference>
<evidence type="ECO:0000256" key="5">
    <source>
        <dbReference type="SAM" id="Phobius"/>
    </source>
</evidence>
<feature type="binding site" evidence="4">
    <location>
        <begin position="249"/>
        <end position="252"/>
    </location>
    <ligand>
        <name>substrate</name>
    </ligand>
</feature>
<dbReference type="PANTHER" id="PTHR45847">
    <property type="entry name" value="FATTY ACID AMIDE HYDROLASE"/>
    <property type="match status" value="1"/>
</dbReference>
<protein>
    <recommendedName>
        <fullName evidence="6">Amidase domain-containing protein</fullName>
    </recommendedName>
</protein>
<evidence type="ECO:0000256" key="2">
    <source>
        <dbReference type="ARBA" id="ARBA00022801"/>
    </source>
</evidence>
<evidence type="ECO:0000256" key="4">
    <source>
        <dbReference type="PIRSR" id="PIRSR001221-2"/>
    </source>
</evidence>
<dbReference type="SUPFAM" id="SSF75304">
    <property type="entry name" value="Amidase signature (AS) enzymes"/>
    <property type="match status" value="1"/>
</dbReference>
<keyword evidence="5" id="KW-0472">Membrane</keyword>
<dbReference type="PROSITE" id="PS00571">
    <property type="entry name" value="AMIDASES"/>
    <property type="match status" value="1"/>
</dbReference>
<dbReference type="EMBL" id="CAMPGE010002920">
    <property type="protein sequence ID" value="CAI2361737.1"/>
    <property type="molecule type" value="Genomic_DNA"/>
</dbReference>
<proteinExistence type="inferred from homology"/>
<keyword evidence="8" id="KW-1185">Reference proteome</keyword>
<reference evidence="7" key="1">
    <citation type="submission" date="2023-07" db="EMBL/GenBank/DDBJ databases">
        <authorList>
            <consortium name="AG Swart"/>
            <person name="Singh M."/>
            <person name="Singh A."/>
            <person name="Seah K."/>
            <person name="Emmerich C."/>
        </authorList>
    </citation>
    <scope>NUCLEOTIDE SEQUENCE</scope>
    <source>
        <strain evidence="7">DP1</strain>
    </source>
</reference>
<dbReference type="Pfam" id="PF01425">
    <property type="entry name" value="Amidase"/>
    <property type="match status" value="1"/>
</dbReference>
<comment type="similarity">
    <text evidence="1">Belongs to the amidase family.</text>
</comment>
<feature type="transmembrane region" description="Helical" evidence="5">
    <location>
        <begin position="12"/>
        <end position="30"/>
    </location>
</feature>
<name>A0AAD1U3S2_EUPCR</name>
<evidence type="ECO:0000259" key="6">
    <source>
        <dbReference type="Pfam" id="PF01425"/>
    </source>
</evidence>
<feature type="domain" description="Amidase" evidence="6">
    <location>
        <begin position="98"/>
        <end position="583"/>
    </location>
</feature>
<accession>A0AAD1U3S2</accession>
<feature type="active site" description="Acyl-ester intermediate" evidence="3">
    <location>
        <position position="252"/>
    </location>
</feature>
<feature type="binding site" evidence="4">
    <location>
        <position position="228"/>
    </location>
    <ligand>
        <name>substrate</name>
    </ligand>
</feature>
<dbReference type="GO" id="GO:0004040">
    <property type="term" value="F:amidase activity"/>
    <property type="evidence" value="ECO:0007669"/>
    <property type="project" value="TreeGrafter"/>
</dbReference>
<keyword evidence="5" id="KW-1133">Transmembrane helix</keyword>
<dbReference type="AlphaFoldDB" id="A0AAD1U3S2"/>
<dbReference type="GO" id="GO:0017064">
    <property type="term" value="F:fatty acid amide hydrolase activity"/>
    <property type="evidence" value="ECO:0007669"/>
    <property type="project" value="TreeGrafter"/>
</dbReference>
<comment type="caution">
    <text evidence="7">The sequence shown here is derived from an EMBL/GenBank/DDBJ whole genome shotgun (WGS) entry which is preliminary data.</text>
</comment>
<organism evidence="7 8">
    <name type="scientific">Euplotes crassus</name>
    <dbReference type="NCBI Taxonomy" id="5936"/>
    <lineage>
        <taxon>Eukaryota</taxon>
        <taxon>Sar</taxon>
        <taxon>Alveolata</taxon>
        <taxon>Ciliophora</taxon>
        <taxon>Intramacronucleata</taxon>
        <taxon>Spirotrichea</taxon>
        <taxon>Hypotrichia</taxon>
        <taxon>Euplotida</taxon>
        <taxon>Euplotidae</taxon>
        <taxon>Moneuplotes</taxon>
    </lineage>
</organism>
<sequence length="595" mass="66291">MDIILDIVSSSIGFYFCLGYFLIWLSNTIADHLKKRRVSQYHSLRAKERLKFRDKFLREFIQENDFPSDNRREHILNDYKDLKSLREGLDTGKIASIELVMTYIYESANKSHRLGALADINYKYAKKMAMELDLELQEGRIRGPLHGIPISLKDELTLEGTLSTNGLIALSDNLQLTDGCVARVIKEMGGIPFVKSNVPQLLMIPETDNNIFGLACNPRDPDRTPGGSSGGEAALIASRGSPAGIGTDIGGSIRIPAAFCGLYGFKPSAMRTTFKGNAPLNHEYDDDPYIAVFPVSGPLGRSVDDLIILQKGMISPSVWEEDVFMPPIPFDDDIVEEYSQLTKKIKIGYMKSFWSYKPTDPALAAIDKTIDLLKKAGHEVIEMDADLLYEIPEIYGRTVFLGDDMVSKNLKGEKPLPHYELLTMVGYIPAFLKPVVIWVLSLFGMARESTLLKYSDNKDLESLHIGCLKKLKVCDNHMEYWKENDLDCMILPATGMPPLKHGQSAELLPAFIYTAMLNALDYPAGVIPDVITIKDEHLASTYTDPVFGEDESVKATRECLEGSKGLGMAIQVATLTGEEEKCLGIMKHIDTLLKK</sequence>
<evidence type="ECO:0000256" key="1">
    <source>
        <dbReference type="ARBA" id="ARBA00009199"/>
    </source>
</evidence>
<dbReference type="Proteomes" id="UP001295684">
    <property type="component" value="Unassembled WGS sequence"/>
</dbReference>
<feature type="binding site" evidence="4">
    <location>
        <position position="202"/>
    </location>
    <ligand>
        <name>substrate</name>
    </ligand>
</feature>
<evidence type="ECO:0000313" key="7">
    <source>
        <dbReference type="EMBL" id="CAI2361737.1"/>
    </source>
</evidence>
<dbReference type="InterPro" id="IPR052096">
    <property type="entry name" value="Endocannabinoid_amidase"/>
</dbReference>
<dbReference type="InterPro" id="IPR020556">
    <property type="entry name" value="Amidase_CS"/>
</dbReference>
<keyword evidence="5" id="KW-0812">Transmembrane</keyword>
<dbReference type="InterPro" id="IPR023631">
    <property type="entry name" value="Amidase_dom"/>
</dbReference>
<feature type="active site" description="Charge relay system" evidence="3">
    <location>
        <position position="228"/>
    </location>
</feature>